<accession>A0A6N7Q4Q5</accession>
<comment type="caution">
    <text evidence="2">The sequence shown here is derived from an EMBL/GenBank/DDBJ whole genome shotgun (WGS) entry which is preliminary data.</text>
</comment>
<evidence type="ECO:0000313" key="2">
    <source>
        <dbReference type="EMBL" id="MRG97254.1"/>
    </source>
</evidence>
<evidence type="ECO:0000313" key="3">
    <source>
        <dbReference type="Proteomes" id="UP000440224"/>
    </source>
</evidence>
<name>A0A6N7Q4Q5_9BACT</name>
<reference evidence="2 3" key="1">
    <citation type="submission" date="2019-10" db="EMBL/GenBank/DDBJ databases">
        <title>A soil myxobacterium in the family Polyangiaceae.</title>
        <authorList>
            <person name="Li Y."/>
            <person name="Wang J."/>
        </authorList>
    </citation>
    <scope>NUCLEOTIDE SEQUENCE [LARGE SCALE GENOMIC DNA]</scope>
    <source>
        <strain evidence="2 3">DSM 14734</strain>
    </source>
</reference>
<dbReference type="EMBL" id="WJIE01000016">
    <property type="protein sequence ID" value="MRG97254.1"/>
    <property type="molecule type" value="Genomic_DNA"/>
</dbReference>
<proteinExistence type="predicted"/>
<protein>
    <submittedName>
        <fullName evidence="2">Uncharacterized protein</fullName>
    </submittedName>
</protein>
<organism evidence="2 3">
    <name type="scientific">Polyangium spumosum</name>
    <dbReference type="NCBI Taxonomy" id="889282"/>
    <lineage>
        <taxon>Bacteria</taxon>
        <taxon>Pseudomonadati</taxon>
        <taxon>Myxococcota</taxon>
        <taxon>Polyangia</taxon>
        <taxon>Polyangiales</taxon>
        <taxon>Polyangiaceae</taxon>
        <taxon>Polyangium</taxon>
    </lineage>
</organism>
<keyword evidence="3" id="KW-1185">Reference proteome</keyword>
<feature type="region of interest" description="Disordered" evidence="1">
    <location>
        <begin position="1"/>
        <end position="22"/>
    </location>
</feature>
<gene>
    <name evidence="2" type="ORF">GF068_35810</name>
</gene>
<evidence type="ECO:0000256" key="1">
    <source>
        <dbReference type="SAM" id="MobiDB-lite"/>
    </source>
</evidence>
<dbReference type="AlphaFoldDB" id="A0A6N7Q4Q5"/>
<dbReference type="OrthoDB" id="6065082at2"/>
<dbReference type="Proteomes" id="UP000440224">
    <property type="component" value="Unassembled WGS sequence"/>
</dbReference>
<sequence length="155" mass="17416">MTSQVDRSKVQPITDMRGEDDAETNELQAMLRAARDYMARFPWCAAIEEEHFGLGIGRVVGVFLFRIRPVGAIDEWLWVIVGDVPMAYLVTDRASSPTQALEVYCELMDDWIRAVRGSGDLHEAFPVSAMPTPANADSLEKRVEFLRKKVIPAFA</sequence>
<dbReference type="RefSeq" id="WP_153824040.1">
    <property type="nucleotide sequence ID" value="NZ_WJIE01000016.1"/>
</dbReference>